<accession>A0AAD7YN85</accession>
<dbReference type="PANTHER" id="PTHR11240">
    <property type="entry name" value="RIBONUCLEASE T2"/>
    <property type="match status" value="1"/>
</dbReference>
<dbReference type="InterPro" id="IPR001568">
    <property type="entry name" value="RNase_T2-like"/>
</dbReference>
<dbReference type="InterPro" id="IPR033697">
    <property type="entry name" value="Ribonuclease_T2_eukaryotic"/>
</dbReference>
<keyword evidence="5" id="KW-0732">Signal</keyword>
<proteinExistence type="inferred from homology"/>
<gene>
    <name evidence="6" type="ORF">PYW07_002054</name>
</gene>
<dbReference type="CDD" id="cd01061">
    <property type="entry name" value="RNase_T2_euk"/>
    <property type="match status" value="1"/>
</dbReference>
<dbReference type="PROSITE" id="PS00531">
    <property type="entry name" value="RNASE_T2_2"/>
    <property type="match status" value="1"/>
</dbReference>
<protein>
    <submittedName>
        <fullName evidence="6">Uncharacterized protein</fullName>
    </submittedName>
</protein>
<dbReference type="Proteomes" id="UP001231518">
    <property type="component" value="Chromosome 12"/>
</dbReference>
<feature type="active site" evidence="3">
    <location>
        <position position="121"/>
    </location>
</feature>
<dbReference type="EMBL" id="JARGEI010000013">
    <property type="protein sequence ID" value="KAJ8721279.1"/>
    <property type="molecule type" value="Genomic_DNA"/>
</dbReference>
<dbReference type="GO" id="GO:0006401">
    <property type="term" value="P:RNA catabolic process"/>
    <property type="evidence" value="ECO:0007669"/>
    <property type="project" value="TreeGrafter"/>
</dbReference>
<feature type="signal peptide" evidence="5">
    <location>
        <begin position="1"/>
        <end position="20"/>
    </location>
</feature>
<dbReference type="GO" id="GO:0005576">
    <property type="term" value="C:extracellular region"/>
    <property type="evidence" value="ECO:0007669"/>
    <property type="project" value="TreeGrafter"/>
</dbReference>
<dbReference type="Pfam" id="PF00445">
    <property type="entry name" value="Ribonuclease_T2"/>
    <property type="match status" value="1"/>
</dbReference>
<organism evidence="6 7">
    <name type="scientific">Mythimna separata</name>
    <name type="common">Oriental armyworm</name>
    <name type="synonym">Pseudaletia separata</name>
    <dbReference type="NCBI Taxonomy" id="271217"/>
    <lineage>
        <taxon>Eukaryota</taxon>
        <taxon>Metazoa</taxon>
        <taxon>Ecdysozoa</taxon>
        <taxon>Arthropoda</taxon>
        <taxon>Hexapoda</taxon>
        <taxon>Insecta</taxon>
        <taxon>Pterygota</taxon>
        <taxon>Neoptera</taxon>
        <taxon>Endopterygota</taxon>
        <taxon>Lepidoptera</taxon>
        <taxon>Glossata</taxon>
        <taxon>Ditrysia</taxon>
        <taxon>Noctuoidea</taxon>
        <taxon>Noctuidae</taxon>
        <taxon>Noctuinae</taxon>
        <taxon>Hadenini</taxon>
        <taxon>Mythimna</taxon>
    </lineage>
</organism>
<keyword evidence="7" id="KW-1185">Reference proteome</keyword>
<feature type="active site" evidence="3">
    <location>
        <position position="68"/>
    </location>
</feature>
<comment type="similarity">
    <text evidence="1 4">Belongs to the RNase T2 family.</text>
</comment>
<dbReference type="InterPro" id="IPR036430">
    <property type="entry name" value="RNase_T2-like_sf"/>
</dbReference>
<evidence type="ECO:0000256" key="2">
    <source>
        <dbReference type="ARBA" id="ARBA00023157"/>
    </source>
</evidence>
<dbReference type="SUPFAM" id="SSF55895">
    <property type="entry name" value="Ribonuclease Rh-like"/>
    <property type="match status" value="1"/>
</dbReference>
<name>A0AAD7YN85_MYTSE</name>
<dbReference type="InterPro" id="IPR033130">
    <property type="entry name" value="RNase_T2_His_AS_2"/>
</dbReference>
<dbReference type="GO" id="GO:0033897">
    <property type="term" value="F:ribonuclease T2 activity"/>
    <property type="evidence" value="ECO:0007669"/>
    <property type="project" value="InterPro"/>
</dbReference>
<evidence type="ECO:0000256" key="3">
    <source>
        <dbReference type="PIRSR" id="PIRSR633697-1"/>
    </source>
</evidence>
<dbReference type="GO" id="GO:0003723">
    <property type="term" value="F:RNA binding"/>
    <property type="evidence" value="ECO:0007669"/>
    <property type="project" value="InterPro"/>
</dbReference>
<evidence type="ECO:0000256" key="5">
    <source>
        <dbReference type="SAM" id="SignalP"/>
    </source>
</evidence>
<evidence type="ECO:0000313" key="6">
    <source>
        <dbReference type="EMBL" id="KAJ8721279.1"/>
    </source>
</evidence>
<feature type="active site" evidence="3">
    <location>
        <position position="125"/>
    </location>
</feature>
<dbReference type="PANTHER" id="PTHR11240:SF22">
    <property type="entry name" value="RIBONUCLEASE T2"/>
    <property type="match status" value="1"/>
</dbReference>
<comment type="caution">
    <text evidence="6">The sequence shown here is derived from an EMBL/GenBank/DDBJ whole genome shotgun (WGS) entry which is preliminary data.</text>
</comment>
<sequence>MCGIILPVTILWLSLHHIHARKLYTSKDIDVIVLAQEWPVAVCLLYKHEIYPGGRCHLPEQKNQWIVHGIWPRKLEGKYLEFCDDKWHLNPRNVEPIESELNKAQMVVYKEDKPYVFWSHEWLRHGTCAALFEPLNTQLKYFTKSIEWNQKYAIGDMLEAANIFPNDREYLDPQKIADAVKAKTGKDPMVGCYKIEGVSYLQEVRICMDKQFNVMDCKVPVIDDWCLSPKGVIYAASEWALYC</sequence>
<evidence type="ECO:0000256" key="1">
    <source>
        <dbReference type="ARBA" id="ARBA00007469"/>
    </source>
</evidence>
<feature type="chain" id="PRO_5042153396" evidence="5">
    <location>
        <begin position="21"/>
        <end position="243"/>
    </location>
</feature>
<dbReference type="AlphaFoldDB" id="A0AAD7YN85"/>
<evidence type="ECO:0000313" key="7">
    <source>
        <dbReference type="Proteomes" id="UP001231518"/>
    </source>
</evidence>
<dbReference type="Gene3D" id="3.90.730.10">
    <property type="entry name" value="Ribonuclease T2-like"/>
    <property type="match status" value="1"/>
</dbReference>
<reference evidence="6" key="1">
    <citation type="submission" date="2023-03" db="EMBL/GenBank/DDBJ databases">
        <title>Chromosome-level genomes of two armyworms, Mythimna separata and Mythimna loreyi, provide insights into the biosynthesis and reception of sex pheromones.</title>
        <authorList>
            <person name="Zhao H."/>
        </authorList>
    </citation>
    <scope>NUCLEOTIDE SEQUENCE</scope>
    <source>
        <strain evidence="6">BeijingLab</strain>
        <tissue evidence="6">Pupa</tissue>
    </source>
</reference>
<keyword evidence="2" id="KW-1015">Disulfide bond</keyword>
<evidence type="ECO:0000256" key="4">
    <source>
        <dbReference type="RuleBase" id="RU004328"/>
    </source>
</evidence>